<dbReference type="EMBL" id="JACASF010000010">
    <property type="protein sequence ID" value="KAF6453006.1"/>
    <property type="molecule type" value="Genomic_DNA"/>
</dbReference>
<reference evidence="1 2" key="1">
    <citation type="journal article" date="2020" name="Nature">
        <title>Six reference-quality genomes reveal evolution of bat adaptations.</title>
        <authorList>
            <person name="Jebb D."/>
            <person name="Huang Z."/>
            <person name="Pippel M."/>
            <person name="Hughes G.M."/>
            <person name="Lavrichenko K."/>
            <person name="Devanna P."/>
            <person name="Winkler S."/>
            <person name="Jermiin L.S."/>
            <person name="Skirmuntt E.C."/>
            <person name="Katzourakis A."/>
            <person name="Burkitt-Gray L."/>
            <person name="Ray D.A."/>
            <person name="Sullivan K.A.M."/>
            <person name="Roscito J.G."/>
            <person name="Kirilenko B.M."/>
            <person name="Davalos L.M."/>
            <person name="Corthals A.P."/>
            <person name="Power M.L."/>
            <person name="Jones G."/>
            <person name="Ransome R.D."/>
            <person name="Dechmann D.K.N."/>
            <person name="Locatelli A.G."/>
            <person name="Puechmaille S.J."/>
            <person name="Fedrigo O."/>
            <person name="Jarvis E.D."/>
            <person name="Hiller M."/>
            <person name="Vernes S.C."/>
            <person name="Myers E.W."/>
            <person name="Teeling E.C."/>
        </authorList>
    </citation>
    <scope>NUCLEOTIDE SEQUENCE [LARGE SCALE GENOMIC DNA]</scope>
    <source>
        <strain evidence="1">MMolMol1</strain>
        <tissue evidence="1">Muscle</tissue>
    </source>
</reference>
<sequence length="130" mass="14346">MLINQISCALTALLKRLKEEVRANGYMQNPASSLLPPSSPAFSGRPLGKGDVAVFLVPSALTWSECLTLPRKAWEKDYFPCPGSDTKPFLTMMTIAINIIITGQAVTIPTYSAVWWTLPPLRLGMYAFRL</sequence>
<proteinExistence type="predicted"/>
<evidence type="ECO:0000313" key="2">
    <source>
        <dbReference type="Proteomes" id="UP000550707"/>
    </source>
</evidence>
<protein>
    <submittedName>
        <fullName evidence="1">Uncharacterized protein</fullName>
    </submittedName>
</protein>
<accession>A0A7J8FZD1</accession>
<dbReference type="Proteomes" id="UP000550707">
    <property type="component" value="Unassembled WGS sequence"/>
</dbReference>
<dbReference type="AlphaFoldDB" id="A0A7J8FZD1"/>
<comment type="caution">
    <text evidence="1">The sequence shown here is derived from an EMBL/GenBank/DDBJ whole genome shotgun (WGS) entry which is preliminary data.</text>
</comment>
<organism evidence="1 2">
    <name type="scientific">Molossus molossus</name>
    <name type="common">Pallas' mastiff bat</name>
    <name type="synonym">Vespertilio molossus</name>
    <dbReference type="NCBI Taxonomy" id="27622"/>
    <lineage>
        <taxon>Eukaryota</taxon>
        <taxon>Metazoa</taxon>
        <taxon>Chordata</taxon>
        <taxon>Craniata</taxon>
        <taxon>Vertebrata</taxon>
        <taxon>Euteleostomi</taxon>
        <taxon>Mammalia</taxon>
        <taxon>Eutheria</taxon>
        <taxon>Laurasiatheria</taxon>
        <taxon>Chiroptera</taxon>
        <taxon>Yangochiroptera</taxon>
        <taxon>Molossidae</taxon>
        <taxon>Molossus</taxon>
    </lineage>
</organism>
<gene>
    <name evidence="1" type="ORF">HJG59_008278</name>
</gene>
<name>A0A7J8FZD1_MOLMO</name>
<evidence type="ECO:0000313" key="1">
    <source>
        <dbReference type="EMBL" id="KAF6453006.1"/>
    </source>
</evidence>
<dbReference type="InParanoid" id="A0A7J8FZD1"/>
<keyword evidence="2" id="KW-1185">Reference proteome</keyword>